<gene>
    <name evidence="3" type="ORF">ABRQ07_10055</name>
</gene>
<dbReference type="PANTHER" id="PTHR35191:SF1">
    <property type="entry name" value="PROPHAGE SIDE TAIL FIBER PROTEIN HOMOLOG STFQ-RELATED"/>
    <property type="match status" value="1"/>
</dbReference>
<dbReference type="PANTHER" id="PTHR35191">
    <property type="entry name" value="PROPHAGE SIDE TAIL FIBER PROTEIN HOMOLOG STFQ-RELATED"/>
    <property type="match status" value="1"/>
</dbReference>
<dbReference type="EMBL" id="JBEHEF010000005">
    <property type="protein sequence ID" value="MEQ9937949.1"/>
    <property type="molecule type" value="Genomic_DNA"/>
</dbReference>
<feature type="compositionally biased region" description="Polar residues" evidence="1">
    <location>
        <begin position="704"/>
        <end position="718"/>
    </location>
</feature>
<feature type="domain" description="Phage tail collar" evidence="2">
    <location>
        <begin position="599"/>
        <end position="646"/>
    </location>
</feature>
<feature type="region of interest" description="Disordered" evidence="1">
    <location>
        <begin position="704"/>
        <end position="729"/>
    </location>
</feature>
<dbReference type="RefSeq" id="WP_323639485.1">
    <property type="nucleotide sequence ID" value="NZ_JAQRNC010000001.1"/>
</dbReference>
<dbReference type="SUPFAM" id="SSF88874">
    <property type="entry name" value="Receptor-binding domain of short tail fibre protein gp12"/>
    <property type="match status" value="1"/>
</dbReference>
<dbReference type="Proteomes" id="UP001463408">
    <property type="component" value="Unassembled WGS sequence"/>
</dbReference>
<sequence>MANLSEQESWIDGIYQLETSDPVVAGPGGISNRQAEQLASRTAYLKKMQETTGESLQKHLAASDPHSQYAPKNSPALTGTPTAPTTAQTANNTQIATTAFVKSALAALVNGSPAALDTLQELANALGNDPHFSTTVVNAIADVKTDVANKLNAHTSMLDAHPQYAPKISPALTGKPTAPTAIQASNDTQIATTAFVKAAITALVNGSPAALDTLQELANALGNDPNFSTTILNALAGKLAKDQNGADIPDKAKFRENVGLETQTSSTDATPNRILKLAANGEGIFGLGGASTRLVDVNHETYFNASTPSGFYTLSGQVASTKMLDGFIDTFIEWRKTTPYTGNRVYGRLIVSAFASNAHGLRTICRELHAVSGWSDWIEDWNSKSLPSPMTLNTIQTIGVPKFFTGSDAPIRLVSRASGVAVYMPFFDSDGTRFGWVGRGSTNNDIRLNNDIASSGITLASDGNINLSTAGAGIVSWNGQQVIMSGNTQSITGTKRFTVPPVFVGESYSAGFDTENTQITENTVGRWLQFRNNGAGSARFYIRAGANGKPTPSNERIVDLPVAASGSILVTGNNAVADANGLWIVPGSAGSVSINDLTGIPLPFPGAVAPTGWLKCNGQSFSKTLYPILASRYPSGVLPDLRGEFVRGWDDGRGADAGRALLSVQGDAIRSHKHSITMSHEPAGTKDSSGFPATDGSEPFIVHSETNPDGSVSDTTGKGNPLHSFGGNETRPRNIAFNYIVRAA</sequence>
<dbReference type="InterPro" id="IPR011083">
    <property type="entry name" value="Phage_tail_collar_dom"/>
</dbReference>
<feature type="compositionally biased region" description="Low complexity" evidence="1">
    <location>
        <begin position="76"/>
        <end position="87"/>
    </location>
</feature>
<dbReference type="Gene3D" id="3.90.1340.10">
    <property type="entry name" value="Phage tail collar domain"/>
    <property type="match status" value="1"/>
</dbReference>
<dbReference type="Pfam" id="PF07484">
    <property type="entry name" value="Collar"/>
    <property type="match status" value="1"/>
</dbReference>
<evidence type="ECO:0000313" key="3">
    <source>
        <dbReference type="EMBL" id="MEQ9937949.1"/>
    </source>
</evidence>
<comment type="caution">
    <text evidence="3">The sequence shown here is derived from an EMBL/GenBank/DDBJ whole genome shotgun (WGS) entry which is preliminary data.</text>
</comment>
<proteinExistence type="predicted"/>
<evidence type="ECO:0000313" key="4">
    <source>
        <dbReference type="Proteomes" id="UP001463408"/>
    </source>
</evidence>
<protein>
    <submittedName>
        <fullName evidence="3">Tail fiber protein</fullName>
    </submittedName>
</protein>
<feature type="region of interest" description="Disordered" evidence="1">
    <location>
        <begin position="49"/>
        <end position="87"/>
    </location>
</feature>
<organism evidence="3 4">
    <name type="scientific">Pectobacterium polonicum</name>
    <dbReference type="NCBI Taxonomy" id="2485124"/>
    <lineage>
        <taxon>Bacteria</taxon>
        <taxon>Pseudomonadati</taxon>
        <taxon>Pseudomonadota</taxon>
        <taxon>Gammaproteobacteria</taxon>
        <taxon>Enterobacterales</taxon>
        <taxon>Pectobacteriaceae</taxon>
        <taxon>Pectobacterium</taxon>
    </lineage>
</organism>
<dbReference type="InterPro" id="IPR051934">
    <property type="entry name" value="Phage_Tail_Fiber_Structural"/>
</dbReference>
<keyword evidence="4" id="KW-1185">Reference proteome</keyword>
<evidence type="ECO:0000259" key="2">
    <source>
        <dbReference type="Pfam" id="PF07484"/>
    </source>
</evidence>
<name>A0ABV1P9Z0_9GAMM</name>
<accession>A0ABV1P9Z0</accession>
<evidence type="ECO:0000256" key="1">
    <source>
        <dbReference type="SAM" id="MobiDB-lite"/>
    </source>
</evidence>
<dbReference type="InterPro" id="IPR037053">
    <property type="entry name" value="Phage_tail_collar_dom_sf"/>
</dbReference>
<reference evidence="3 4" key="1">
    <citation type="submission" date="2024-06" db="EMBL/GenBank/DDBJ databases">
        <title>Pangenomics to understand the prophage dynamics in the radiating lineages of P. brasiliense.</title>
        <authorList>
            <person name="Pardeshi L.A."/>
            <person name="Van Duivenbode I."/>
            <person name="Jonkheer E.M."/>
            <person name="Pel M.J.C."/>
            <person name="Kupczok A."/>
            <person name="De Ridder D."/>
            <person name="Smit S."/>
            <person name="Van Der Lee T.J."/>
        </authorList>
    </citation>
    <scope>NUCLEOTIDE SEQUENCE [LARGE SCALE GENOMIC DNA]</scope>
    <source>
        <strain evidence="3 4">PD 8607</strain>
    </source>
</reference>